<sequence length="74" mass="8939">MDPHERNKNAHSRERERTPCTPRSWLSRDMVVLDSPDQSLGRAWLSCCRTRHARVRRIRLSPVSILVYYFPYRR</sequence>
<reference evidence="2" key="1">
    <citation type="submission" date="2018-02" db="EMBL/GenBank/DDBJ databases">
        <title>Rhizophora mucronata_Transcriptome.</title>
        <authorList>
            <person name="Meera S.P."/>
            <person name="Sreeshan A."/>
            <person name="Augustine A."/>
        </authorList>
    </citation>
    <scope>NUCLEOTIDE SEQUENCE</scope>
    <source>
        <tissue evidence="2">Leaf</tissue>
    </source>
</reference>
<accession>A0A2P2JPH2</accession>
<dbReference type="GO" id="GO:0016787">
    <property type="term" value="F:hydrolase activity"/>
    <property type="evidence" value="ECO:0007669"/>
    <property type="project" value="UniProtKB-KW"/>
</dbReference>
<dbReference type="AlphaFoldDB" id="A0A2P2JPH2"/>
<evidence type="ECO:0000313" key="2">
    <source>
        <dbReference type="EMBL" id="MBW95362.1"/>
    </source>
</evidence>
<keyword evidence="2" id="KW-0378">Hydrolase</keyword>
<feature type="compositionally biased region" description="Basic and acidic residues" evidence="1">
    <location>
        <begin position="1"/>
        <end position="18"/>
    </location>
</feature>
<protein>
    <submittedName>
        <fullName evidence="2">Epoxide hydrolase 2</fullName>
    </submittedName>
</protein>
<name>A0A2P2JPH2_RHIMU</name>
<organism evidence="2">
    <name type="scientific">Rhizophora mucronata</name>
    <name type="common">Asiatic mangrove</name>
    <dbReference type="NCBI Taxonomy" id="61149"/>
    <lineage>
        <taxon>Eukaryota</taxon>
        <taxon>Viridiplantae</taxon>
        <taxon>Streptophyta</taxon>
        <taxon>Embryophyta</taxon>
        <taxon>Tracheophyta</taxon>
        <taxon>Spermatophyta</taxon>
        <taxon>Magnoliopsida</taxon>
        <taxon>eudicotyledons</taxon>
        <taxon>Gunneridae</taxon>
        <taxon>Pentapetalae</taxon>
        <taxon>rosids</taxon>
        <taxon>fabids</taxon>
        <taxon>Malpighiales</taxon>
        <taxon>Rhizophoraceae</taxon>
        <taxon>Rhizophora</taxon>
    </lineage>
</organism>
<evidence type="ECO:0000256" key="1">
    <source>
        <dbReference type="SAM" id="MobiDB-lite"/>
    </source>
</evidence>
<feature type="region of interest" description="Disordered" evidence="1">
    <location>
        <begin position="1"/>
        <end position="21"/>
    </location>
</feature>
<proteinExistence type="predicted"/>
<dbReference type="EMBL" id="GGEC01014879">
    <property type="protein sequence ID" value="MBW95362.1"/>
    <property type="molecule type" value="Transcribed_RNA"/>
</dbReference>